<keyword evidence="12" id="KW-1185">Reference proteome</keyword>
<dbReference type="EMBL" id="QXGC01000172">
    <property type="protein sequence ID" value="KAE9246335.1"/>
    <property type="molecule type" value="Genomic_DNA"/>
</dbReference>
<evidence type="ECO:0000313" key="5">
    <source>
        <dbReference type="EMBL" id="KAE9141754.1"/>
    </source>
</evidence>
<evidence type="ECO:0000313" key="14">
    <source>
        <dbReference type="Proteomes" id="UP000440367"/>
    </source>
</evidence>
<sequence>MLRLSKLASSSTVTLSTFCMANFNSGGGASLSTWCHRHRTYIAALDCRKTPIVQMAVPIPFVRATVRGSSS</sequence>
<dbReference type="Proteomes" id="UP000437068">
    <property type="component" value="Unassembled WGS sequence"/>
</dbReference>
<evidence type="ECO:0000313" key="6">
    <source>
        <dbReference type="EMBL" id="KAE9225409.1"/>
    </source>
</evidence>
<evidence type="ECO:0000313" key="15">
    <source>
        <dbReference type="Proteomes" id="UP000440732"/>
    </source>
</evidence>
<dbReference type="EMBL" id="QXGD01000227">
    <property type="protein sequence ID" value="KAE9246986.1"/>
    <property type="molecule type" value="Genomic_DNA"/>
</dbReference>
<evidence type="ECO:0000313" key="17">
    <source>
        <dbReference type="Proteomes" id="UP000460718"/>
    </source>
</evidence>
<evidence type="ECO:0000313" key="10">
    <source>
        <dbReference type="EMBL" id="KAE9347771.1"/>
    </source>
</evidence>
<evidence type="ECO:0000313" key="20">
    <source>
        <dbReference type="Proteomes" id="UP000488956"/>
    </source>
</evidence>
<reference evidence="11 12" key="1">
    <citation type="submission" date="2018-08" db="EMBL/GenBank/DDBJ databases">
        <title>Genomic investigation of the strawberry pathogen Phytophthora fragariae indicates pathogenicity is determined by transcriptional variation in three key races.</title>
        <authorList>
            <person name="Adams T.M."/>
            <person name="Armitage A.D."/>
            <person name="Sobczyk M.K."/>
            <person name="Bates H.J."/>
            <person name="Dunwell J.M."/>
            <person name="Nellist C.F."/>
            <person name="Harrison R.J."/>
        </authorList>
    </citation>
    <scope>NUCLEOTIDE SEQUENCE [LARGE SCALE GENOMIC DNA]</scope>
    <source>
        <strain evidence="9 13">A4</strain>
        <strain evidence="8 14">BC-1</strain>
        <strain evidence="7 18">BC-23</strain>
        <strain evidence="6 12">NOV-27</strain>
        <strain evidence="5 15">NOV-5</strain>
        <strain evidence="4 16">NOV-71</strain>
        <strain evidence="10 19">NOV-77</strain>
        <strain evidence="1 11">NOV-9</strain>
        <strain evidence="3 20">ONT-3</strain>
        <strain evidence="2 17">SCRP245</strain>
    </source>
</reference>
<evidence type="ECO:0000313" key="16">
    <source>
        <dbReference type="Proteomes" id="UP000441208"/>
    </source>
</evidence>
<evidence type="ECO:0000313" key="3">
    <source>
        <dbReference type="EMBL" id="KAE9126455.1"/>
    </source>
</evidence>
<evidence type="ECO:0000313" key="8">
    <source>
        <dbReference type="EMBL" id="KAE9246986.1"/>
    </source>
</evidence>
<proteinExistence type="predicted"/>
<comment type="caution">
    <text evidence="8">The sequence shown here is derived from an EMBL/GenBank/DDBJ whole genome shotgun (WGS) entry which is preliminary data.</text>
</comment>
<dbReference type="EMBL" id="QXGF01000227">
    <property type="protein sequence ID" value="KAE8943941.1"/>
    <property type="molecule type" value="Genomic_DNA"/>
</dbReference>
<dbReference type="EMBL" id="QXFY01000329">
    <property type="protein sequence ID" value="KAE9347771.1"/>
    <property type="molecule type" value="Genomic_DNA"/>
</dbReference>
<dbReference type="EMBL" id="QXGA01000764">
    <property type="protein sequence ID" value="KAE9141754.1"/>
    <property type="molecule type" value="Genomic_DNA"/>
</dbReference>
<dbReference type="Proteomes" id="UP000476176">
    <property type="component" value="Unassembled WGS sequence"/>
</dbReference>
<accession>A0A6A3ZZG2</accession>
<dbReference type="Proteomes" id="UP000488956">
    <property type="component" value="Unassembled WGS sequence"/>
</dbReference>
<evidence type="ECO:0000313" key="19">
    <source>
        <dbReference type="Proteomes" id="UP000486351"/>
    </source>
</evidence>
<evidence type="ECO:0000313" key="4">
    <source>
        <dbReference type="EMBL" id="KAE9134179.1"/>
    </source>
</evidence>
<evidence type="ECO:0000313" key="9">
    <source>
        <dbReference type="EMBL" id="KAE9303875.1"/>
    </source>
</evidence>
<dbReference type="AlphaFoldDB" id="A0A6A3ZZG2"/>
<evidence type="ECO:0000313" key="2">
    <source>
        <dbReference type="EMBL" id="KAE9021288.1"/>
    </source>
</evidence>
<evidence type="ECO:0000313" key="18">
    <source>
        <dbReference type="Proteomes" id="UP000476176"/>
    </source>
</evidence>
<dbReference type="EMBL" id="QXGB01000193">
    <property type="protein sequence ID" value="KAE9225409.1"/>
    <property type="molecule type" value="Genomic_DNA"/>
</dbReference>
<dbReference type="Proteomes" id="UP000441208">
    <property type="component" value="Unassembled WGS sequence"/>
</dbReference>
<gene>
    <name evidence="9" type="ORF">PF001_g13347</name>
    <name evidence="8" type="ORF">PF002_g6494</name>
    <name evidence="7" type="ORF">PF004_g4849</name>
    <name evidence="6" type="ORF">PF005_g5522</name>
    <name evidence="5" type="ORF">PF006_g13088</name>
    <name evidence="4" type="ORF">PF007_g3052</name>
    <name evidence="10" type="ORF">PF008_g7666</name>
    <name evidence="1" type="ORF">PF009_g6349</name>
    <name evidence="3" type="ORF">PF010_g5265</name>
    <name evidence="2" type="ORF">PF011_g5005</name>
</gene>
<dbReference type="EMBL" id="QXFZ01000087">
    <property type="protein sequence ID" value="KAE9134179.1"/>
    <property type="molecule type" value="Genomic_DNA"/>
</dbReference>
<dbReference type="Proteomes" id="UP000429523">
    <property type="component" value="Unassembled WGS sequence"/>
</dbReference>
<dbReference type="Proteomes" id="UP000486351">
    <property type="component" value="Unassembled WGS sequence"/>
</dbReference>
<evidence type="ECO:0000313" key="11">
    <source>
        <dbReference type="Proteomes" id="UP000429523"/>
    </source>
</evidence>
<dbReference type="EMBL" id="QXFX01000192">
    <property type="protein sequence ID" value="KAE9126455.1"/>
    <property type="molecule type" value="Genomic_DNA"/>
</dbReference>
<name>A0A6A3ZZG2_9STRA</name>
<dbReference type="Proteomes" id="UP000440732">
    <property type="component" value="Unassembled WGS sequence"/>
</dbReference>
<evidence type="ECO:0000313" key="12">
    <source>
        <dbReference type="Proteomes" id="UP000433483"/>
    </source>
</evidence>
<dbReference type="Proteomes" id="UP000440367">
    <property type="component" value="Unassembled WGS sequence"/>
</dbReference>
<evidence type="ECO:0000313" key="13">
    <source>
        <dbReference type="Proteomes" id="UP000437068"/>
    </source>
</evidence>
<evidence type="ECO:0000313" key="7">
    <source>
        <dbReference type="EMBL" id="KAE9246335.1"/>
    </source>
</evidence>
<dbReference type="EMBL" id="QXFW01000189">
    <property type="protein sequence ID" value="KAE9021288.1"/>
    <property type="molecule type" value="Genomic_DNA"/>
</dbReference>
<dbReference type="Proteomes" id="UP000460718">
    <property type="component" value="Unassembled WGS sequence"/>
</dbReference>
<organism evidence="8 14">
    <name type="scientific">Phytophthora fragariae</name>
    <dbReference type="NCBI Taxonomy" id="53985"/>
    <lineage>
        <taxon>Eukaryota</taxon>
        <taxon>Sar</taxon>
        <taxon>Stramenopiles</taxon>
        <taxon>Oomycota</taxon>
        <taxon>Peronosporomycetes</taxon>
        <taxon>Peronosporales</taxon>
        <taxon>Peronosporaceae</taxon>
        <taxon>Phytophthora</taxon>
    </lineage>
</organism>
<dbReference type="EMBL" id="QXGE01000780">
    <property type="protein sequence ID" value="KAE9303875.1"/>
    <property type="molecule type" value="Genomic_DNA"/>
</dbReference>
<evidence type="ECO:0000313" key="1">
    <source>
        <dbReference type="EMBL" id="KAE8943941.1"/>
    </source>
</evidence>
<protein>
    <submittedName>
        <fullName evidence="8">Uncharacterized protein</fullName>
    </submittedName>
</protein>
<dbReference type="Proteomes" id="UP000433483">
    <property type="component" value="Unassembled WGS sequence"/>
</dbReference>